<sequence>LCTTTSTNEAINSQPSLLYENLKEVLDNHIQTLLPTLLSDLSESNGYLRVLNSIWNDHLVRS</sequence>
<dbReference type="Proteomes" id="UP000676336">
    <property type="component" value="Unassembled WGS sequence"/>
</dbReference>
<comment type="caution">
    <text evidence="1">The sequence shown here is derived from an EMBL/GenBank/DDBJ whole genome shotgun (WGS) entry which is preliminary data.</text>
</comment>
<dbReference type="AlphaFoldDB" id="A0A8S2VG44"/>
<reference evidence="1" key="1">
    <citation type="submission" date="2021-02" db="EMBL/GenBank/DDBJ databases">
        <authorList>
            <person name="Nowell W R."/>
        </authorList>
    </citation>
    <scope>NUCLEOTIDE SEQUENCE</scope>
</reference>
<organism evidence="1 2">
    <name type="scientific">Rotaria magnacalcarata</name>
    <dbReference type="NCBI Taxonomy" id="392030"/>
    <lineage>
        <taxon>Eukaryota</taxon>
        <taxon>Metazoa</taxon>
        <taxon>Spiralia</taxon>
        <taxon>Gnathifera</taxon>
        <taxon>Rotifera</taxon>
        <taxon>Eurotatoria</taxon>
        <taxon>Bdelloidea</taxon>
        <taxon>Philodinida</taxon>
        <taxon>Philodinidae</taxon>
        <taxon>Rotaria</taxon>
    </lineage>
</organism>
<accession>A0A8S2VG44</accession>
<evidence type="ECO:0000313" key="2">
    <source>
        <dbReference type="Proteomes" id="UP000676336"/>
    </source>
</evidence>
<dbReference type="EMBL" id="CAJOBI010050421">
    <property type="protein sequence ID" value="CAF4369018.1"/>
    <property type="molecule type" value="Genomic_DNA"/>
</dbReference>
<gene>
    <name evidence="1" type="ORF">SMN809_LOCUS29052</name>
</gene>
<evidence type="ECO:0000313" key="1">
    <source>
        <dbReference type="EMBL" id="CAF4369018.1"/>
    </source>
</evidence>
<name>A0A8S2VG44_9BILA</name>
<proteinExistence type="predicted"/>
<feature type="non-terminal residue" evidence="1">
    <location>
        <position position="62"/>
    </location>
</feature>
<dbReference type="Gene3D" id="1.20.1310.10">
    <property type="entry name" value="Cullin Repeats"/>
    <property type="match status" value="1"/>
</dbReference>
<dbReference type="SUPFAM" id="SSF74788">
    <property type="entry name" value="Cullin repeat-like"/>
    <property type="match status" value="1"/>
</dbReference>
<feature type="non-terminal residue" evidence="1">
    <location>
        <position position="1"/>
    </location>
</feature>
<dbReference type="InterPro" id="IPR016159">
    <property type="entry name" value="Cullin_repeat-like_dom_sf"/>
</dbReference>
<protein>
    <submittedName>
        <fullName evidence="1">Uncharacterized protein</fullName>
    </submittedName>
</protein>